<dbReference type="AlphaFoldDB" id="A0A0R1K7W9"/>
<dbReference type="EMBL" id="AZDZ01000011">
    <property type="protein sequence ID" value="KRK79742.1"/>
    <property type="molecule type" value="Genomic_DNA"/>
</dbReference>
<comment type="caution">
    <text evidence="1">The sequence shown here is derived from an EMBL/GenBank/DDBJ whole genome shotgun (WGS) entry which is preliminary data.</text>
</comment>
<dbReference type="OrthoDB" id="2297567at2"/>
<dbReference type="Proteomes" id="UP000051248">
    <property type="component" value="Unassembled WGS sequence"/>
</dbReference>
<sequence>MKVSDQTELFELVYSRQNNIYVIGEAYEICRSVLYSTKDVDVEVKPNPLAKFTRMFRSSSTKQLDNLRRIIANKYHIKETKNEDEYRLVLRH</sequence>
<dbReference type="RefSeq" id="WP_025023793.1">
    <property type="nucleotide sequence ID" value="NZ_AZDZ01000011.1"/>
</dbReference>
<organism evidence="1 2">
    <name type="scientific">Companilactobacillus nodensis DSM 19682 = JCM 14932 = NBRC 107160</name>
    <dbReference type="NCBI Taxonomy" id="1423775"/>
    <lineage>
        <taxon>Bacteria</taxon>
        <taxon>Bacillati</taxon>
        <taxon>Bacillota</taxon>
        <taxon>Bacilli</taxon>
        <taxon>Lactobacillales</taxon>
        <taxon>Lactobacillaceae</taxon>
        <taxon>Companilactobacillus</taxon>
    </lineage>
</organism>
<proteinExistence type="predicted"/>
<accession>A0A0R1K7W9</accession>
<reference evidence="1 2" key="1">
    <citation type="journal article" date="2015" name="Genome Announc.">
        <title>Expanding the biotechnology potential of lactobacilli through comparative genomics of 213 strains and associated genera.</title>
        <authorList>
            <person name="Sun Z."/>
            <person name="Harris H.M."/>
            <person name="McCann A."/>
            <person name="Guo C."/>
            <person name="Argimon S."/>
            <person name="Zhang W."/>
            <person name="Yang X."/>
            <person name="Jeffery I.B."/>
            <person name="Cooney J.C."/>
            <person name="Kagawa T.F."/>
            <person name="Liu W."/>
            <person name="Song Y."/>
            <person name="Salvetti E."/>
            <person name="Wrobel A."/>
            <person name="Rasinkangas P."/>
            <person name="Parkhill J."/>
            <person name="Rea M.C."/>
            <person name="O'Sullivan O."/>
            <person name="Ritari J."/>
            <person name="Douillard F.P."/>
            <person name="Paul Ross R."/>
            <person name="Yang R."/>
            <person name="Briner A.E."/>
            <person name="Felis G.E."/>
            <person name="de Vos W.M."/>
            <person name="Barrangou R."/>
            <person name="Klaenhammer T.R."/>
            <person name="Caufield P.W."/>
            <person name="Cui Y."/>
            <person name="Zhang H."/>
            <person name="O'Toole P.W."/>
        </authorList>
    </citation>
    <scope>NUCLEOTIDE SEQUENCE [LARGE SCALE GENOMIC DNA]</scope>
    <source>
        <strain evidence="1 2">DSM 19682</strain>
    </source>
</reference>
<protein>
    <submittedName>
        <fullName evidence="1">Uncharacterized protein</fullName>
    </submittedName>
</protein>
<name>A0A0R1K7W9_9LACO</name>
<gene>
    <name evidence="1" type="ORF">FD03_GL000444</name>
</gene>
<evidence type="ECO:0000313" key="1">
    <source>
        <dbReference type="EMBL" id="KRK79742.1"/>
    </source>
</evidence>
<dbReference type="PATRIC" id="fig|1423775.4.peg.453"/>
<keyword evidence="2" id="KW-1185">Reference proteome</keyword>
<evidence type="ECO:0000313" key="2">
    <source>
        <dbReference type="Proteomes" id="UP000051248"/>
    </source>
</evidence>